<organism evidence="1 2">
    <name type="scientific">Amblyomma americanum</name>
    <name type="common">Lone star tick</name>
    <dbReference type="NCBI Taxonomy" id="6943"/>
    <lineage>
        <taxon>Eukaryota</taxon>
        <taxon>Metazoa</taxon>
        <taxon>Ecdysozoa</taxon>
        <taxon>Arthropoda</taxon>
        <taxon>Chelicerata</taxon>
        <taxon>Arachnida</taxon>
        <taxon>Acari</taxon>
        <taxon>Parasitiformes</taxon>
        <taxon>Ixodida</taxon>
        <taxon>Ixodoidea</taxon>
        <taxon>Ixodidae</taxon>
        <taxon>Amblyomminae</taxon>
        <taxon>Amblyomma</taxon>
    </lineage>
</organism>
<gene>
    <name evidence="1" type="ORF">V5799_018420</name>
</gene>
<dbReference type="AlphaFoldDB" id="A0AAQ4EZK0"/>
<dbReference type="Proteomes" id="UP001321473">
    <property type="component" value="Unassembled WGS sequence"/>
</dbReference>
<proteinExistence type="predicted"/>
<evidence type="ECO:0000313" key="2">
    <source>
        <dbReference type="Proteomes" id="UP001321473"/>
    </source>
</evidence>
<reference evidence="1 2" key="1">
    <citation type="journal article" date="2023" name="Arcadia Sci">
        <title>De novo assembly of a long-read Amblyomma americanum tick genome.</title>
        <authorList>
            <person name="Chou S."/>
            <person name="Poskanzer K.E."/>
            <person name="Rollins M."/>
            <person name="Thuy-Boun P.S."/>
        </authorList>
    </citation>
    <scope>NUCLEOTIDE SEQUENCE [LARGE SCALE GENOMIC DNA]</scope>
    <source>
        <strain evidence="1">F_SG_1</strain>
        <tissue evidence="1">Salivary glands</tissue>
    </source>
</reference>
<dbReference type="EMBL" id="JARKHS020009069">
    <property type="protein sequence ID" value="KAK8780240.1"/>
    <property type="molecule type" value="Genomic_DNA"/>
</dbReference>
<keyword evidence="2" id="KW-1185">Reference proteome</keyword>
<name>A0AAQ4EZK0_AMBAM</name>
<accession>A0AAQ4EZK0</accession>
<comment type="caution">
    <text evidence="1">The sequence shown here is derived from an EMBL/GenBank/DDBJ whole genome shotgun (WGS) entry which is preliminary data.</text>
</comment>
<protein>
    <submittedName>
        <fullName evidence="1">Uncharacterized protein</fullName>
    </submittedName>
</protein>
<evidence type="ECO:0000313" key="1">
    <source>
        <dbReference type="EMBL" id="KAK8780240.1"/>
    </source>
</evidence>
<sequence>MSAANVVERALPPIQPQRSRSAVPVPEPQRIEPFISISHKILRRKLARLTKYVQWHWYRALAQLKREIKDMYQDFIDHFSYRMEATCTESEREQLLREMATAREDLFTEMKARIGSACVDFGRWGCHHMNTQLQQCSTDRRDDDQFKALVALLESEVFQNVENFEKRTMECARAVWEEFAMDLGLEREFIPA</sequence>